<evidence type="ECO:0000313" key="1">
    <source>
        <dbReference type="EMBL" id="CAH2039447.1"/>
    </source>
</evidence>
<evidence type="ECO:0000313" key="2">
    <source>
        <dbReference type="Proteomes" id="UP000837857"/>
    </source>
</evidence>
<organism evidence="1 2">
    <name type="scientific">Iphiclides podalirius</name>
    <name type="common">scarce swallowtail</name>
    <dbReference type="NCBI Taxonomy" id="110791"/>
    <lineage>
        <taxon>Eukaryota</taxon>
        <taxon>Metazoa</taxon>
        <taxon>Ecdysozoa</taxon>
        <taxon>Arthropoda</taxon>
        <taxon>Hexapoda</taxon>
        <taxon>Insecta</taxon>
        <taxon>Pterygota</taxon>
        <taxon>Neoptera</taxon>
        <taxon>Endopterygota</taxon>
        <taxon>Lepidoptera</taxon>
        <taxon>Glossata</taxon>
        <taxon>Ditrysia</taxon>
        <taxon>Papilionoidea</taxon>
        <taxon>Papilionidae</taxon>
        <taxon>Papilioninae</taxon>
        <taxon>Iphiclides</taxon>
    </lineage>
</organism>
<sequence length="72" mass="8603">MLHPRTQSAMFLKKCNGFSWIPKRFWRRYSVTKELEKKSEKLLRTLPVLLKNEPGALSNHWWINFSDVTNTP</sequence>
<reference evidence="1" key="1">
    <citation type="submission" date="2022-03" db="EMBL/GenBank/DDBJ databases">
        <authorList>
            <person name="Martin H S."/>
        </authorList>
    </citation>
    <scope>NUCLEOTIDE SEQUENCE</scope>
</reference>
<name>A0ABN8HPH5_9NEOP</name>
<accession>A0ABN8HPH5</accession>
<feature type="non-terminal residue" evidence="1">
    <location>
        <position position="72"/>
    </location>
</feature>
<dbReference type="EMBL" id="OW152823">
    <property type="protein sequence ID" value="CAH2039447.1"/>
    <property type="molecule type" value="Genomic_DNA"/>
</dbReference>
<proteinExistence type="predicted"/>
<gene>
    <name evidence="1" type="ORF">IPOD504_LOCUS1673</name>
</gene>
<keyword evidence="2" id="KW-1185">Reference proteome</keyword>
<protein>
    <submittedName>
        <fullName evidence="1">Uncharacterized protein</fullName>
    </submittedName>
</protein>
<dbReference type="Proteomes" id="UP000837857">
    <property type="component" value="Chromosome 11"/>
</dbReference>